<evidence type="ECO:0000259" key="8">
    <source>
        <dbReference type="SMART" id="SM01340"/>
    </source>
</evidence>
<dbReference type="InterPro" id="IPR037198">
    <property type="entry name" value="MutL_C_sf"/>
</dbReference>
<proteinExistence type="inferred from homology"/>
<dbReference type="SMART" id="SM01340">
    <property type="entry name" value="DNA_mis_repair"/>
    <property type="match status" value="1"/>
</dbReference>
<dbReference type="CDD" id="cd16926">
    <property type="entry name" value="HATPase_MutL-MLH-PMS-like"/>
    <property type="match status" value="1"/>
</dbReference>
<dbReference type="Pfam" id="PF13589">
    <property type="entry name" value="HATPase_c_3"/>
    <property type="match status" value="1"/>
</dbReference>
<dbReference type="GO" id="GO:0032300">
    <property type="term" value="C:mismatch repair complex"/>
    <property type="evidence" value="ECO:0007669"/>
    <property type="project" value="InterPro"/>
</dbReference>
<dbReference type="Gene3D" id="3.30.565.10">
    <property type="entry name" value="Histidine kinase-like ATPase, C-terminal domain"/>
    <property type="match status" value="1"/>
</dbReference>
<feature type="compositionally biased region" description="Basic and acidic residues" evidence="6">
    <location>
        <begin position="464"/>
        <end position="489"/>
    </location>
</feature>
<dbReference type="InterPro" id="IPR036890">
    <property type="entry name" value="HATPase_C_sf"/>
</dbReference>
<dbReference type="AlphaFoldDB" id="A0A6V8LQV4"/>
<dbReference type="Gene3D" id="3.30.1540.20">
    <property type="entry name" value="MutL, C-terminal domain, dimerisation subdomain"/>
    <property type="match status" value="1"/>
</dbReference>
<evidence type="ECO:0000256" key="6">
    <source>
        <dbReference type="SAM" id="MobiDB-lite"/>
    </source>
</evidence>
<dbReference type="SUPFAM" id="SSF54211">
    <property type="entry name" value="Ribosomal protein S5 domain 2-like"/>
    <property type="match status" value="1"/>
</dbReference>
<reference evidence="9 10" key="1">
    <citation type="submission" date="2020-04" db="EMBL/GenBank/DDBJ databases">
        <authorList>
            <consortium name="Desulfovibrio sp. FSS-1 genome sequencing consortium"/>
            <person name="Shimoshige H."/>
            <person name="Kobayashi H."/>
            <person name="Maekawa T."/>
        </authorList>
    </citation>
    <scope>NUCLEOTIDE SEQUENCE [LARGE SCALE GENOMIC DNA]</scope>
    <source>
        <strain evidence="9 10">SIID29052-01</strain>
    </source>
</reference>
<dbReference type="InterPro" id="IPR014721">
    <property type="entry name" value="Ribsml_uS5_D2-typ_fold_subgr"/>
</dbReference>
<dbReference type="Pfam" id="PF08676">
    <property type="entry name" value="MutL_C"/>
    <property type="match status" value="1"/>
</dbReference>
<dbReference type="SUPFAM" id="SSF55874">
    <property type="entry name" value="ATPase domain of HSP90 chaperone/DNA topoisomerase II/histidine kinase"/>
    <property type="match status" value="1"/>
</dbReference>
<evidence type="ECO:0000259" key="7">
    <source>
        <dbReference type="SMART" id="SM00853"/>
    </source>
</evidence>
<name>A0A6V8LQV4_9BACT</name>
<keyword evidence="3 5" id="KW-0227">DNA damage</keyword>
<dbReference type="InterPro" id="IPR038973">
    <property type="entry name" value="MutL/Mlh/Pms-like"/>
</dbReference>
<keyword evidence="4 5" id="KW-0234">DNA repair</keyword>
<evidence type="ECO:0000313" key="10">
    <source>
        <dbReference type="Proteomes" id="UP000494245"/>
    </source>
</evidence>
<feature type="region of interest" description="Disordered" evidence="6">
    <location>
        <begin position="369"/>
        <end position="544"/>
    </location>
</feature>
<evidence type="ECO:0000256" key="2">
    <source>
        <dbReference type="ARBA" id="ARBA00021975"/>
    </source>
</evidence>
<dbReference type="HAMAP" id="MF_00149">
    <property type="entry name" value="DNA_mis_repair"/>
    <property type="match status" value="1"/>
</dbReference>
<evidence type="ECO:0000256" key="4">
    <source>
        <dbReference type="ARBA" id="ARBA00023204"/>
    </source>
</evidence>
<evidence type="ECO:0000256" key="3">
    <source>
        <dbReference type="ARBA" id="ARBA00022763"/>
    </source>
</evidence>
<dbReference type="InterPro" id="IPR020667">
    <property type="entry name" value="DNA_mismatch_repair_MutL"/>
</dbReference>
<dbReference type="InterPro" id="IPR013507">
    <property type="entry name" value="DNA_mismatch_S5_2-like"/>
</dbReference>
<dbReference type="InterPro" id="IPR020568">
    <property type="entry name" value="Ribosomal_Su5_D2-typ_SF"/>
</dbReference>
<dbReference type="GO" id="GO:0030983">
    <property type="term" value="F:mismatched DNA binding"/>
    <property type="evidence" value="ECO:0007669"/>
    <property type="project" value="InterPro"/>
</dbReference>
<dbReference type="NCBIfam" id="TIGR00585">
    <property type="entry name" value="mutl"/>
    <property type="match status" value="1"/>
</dbReference>
<dbReference type="SMART" id="SM00853">
    <property type="entry name" value="MutL_C"/>
    <property type="match status" value="1"/>
</dbReference>
<dbReference type="GO" id="GO:0016887">
    <property type="term" value="F:ATP hydrolysis activity"/>
    <property type="evidence" value="ECO:0007669"/>
    <property type="project" value="InterPro"/>
</dbReference>
<dbReference type="CDD" id="cd00782">
    <property type="entry name" value="MutL_Trans"/>
    <property type="match status" value="1"/>
</dbReference>
<dbReference type="InterPro" id="IPR014762">
    <property type="entry name" value="DNA_mismatch_repair_CS"/>
</dbReference>
<dbReference type="InterPro" id="IPR042121">
    <property type="entry name" value="MutL_C_regsub"/>
</dbReference>
<dbReference type="SUPFAM" id="SSF118116">
    <property type="entry name" value="DNA mismatch repair protein MutL"/>
    <property type="match status" value="1"/>
</dbReference>
<dbReference type="Pfam" id="PF01119">
    <property type="entry name" value="DNA_mis_repair"/>
    <property type="match status" value="1"/>
</dbReference>
<dbReference type="Gene3D" id="3.30.1370.100">
    <property type="entry name" value="MutL, C-terminal domain, regulatory subdomain"/>
    <property type="match status" value="1"/>
</dbReference>
<dbReference type="InterPro" id="IPR014790">
    <property type="entry name" value="MutL_C"/>
</dbReference>
<evidence type="ECO:0000256" key="1">
    <source>
        <dbReference type="ARBA" id="ARBA00006082"/>
    </source>
</evidence>
<feature type="domain" description="DNA mismatch repair protein S5" evidence="8">
    <location>
        <begin position="212"/>
        <end position="330"/>
    </location>
</feature>
<accession>A0A6V8LQV4</accession>
<comment type="function">
    <text evidence="5">This protein is involved in the repair of mismatches in DNA. It is required for dam-dependent methyl-directed DNA mismatch repair. May act as a 'molecular matchmaker', a protein that promotes the formation of a stable complex between two or more DNA-binding proteins in an ATP-dependent manner without itself being part of a final effector complex.</text>
</comment>
<comment type="caution">
    <text evidence="9">The sequence shown here is derived from an EMBL/GenBank/DDBJ whole genome shotgun (WGS) entry which is preliminary data.</text>
</comment>
<dbReference type="PANTHER" id="PTHR10073:SF12">
    <property type="entry name" value="DNA MISMATCH REPAIR PROTEIN MLH1"/>
    <property type="match status" value="1"/>
</dbReference>
<reference evidence="9 10" key="2">
    <citation type="submission" date="2020-05" db="EMBL/GenBank/DDBJ databases">
        <title>Draft genome sequence of Desulfovibrio sp. strainFSS-1.</title>
        <authorList>
            <person name="Shimoshige H."/>
            <person name="Kobayashi H."/>
            <person name="Maekawa T."/>
        </authorList>
    </citation>
    <scope>NUCLEOTIDE SEQUENCE [LARGE SCALE GENOMIC DNA]</scope>
    <source>
        <strain evidence="9 10">SIID29052-01</strain>
    </source>
</reference>
<keyword evidence="10" id="KW-1185">Reference proteome</keyword>
<dbReference type="EMBL" id="BLTE01000004">
    <property type="protein sequence ID" value="GFK93370.1"/>
    <property type="molecule type" value="Genomic_DNA"/>
</dbReference>
<evidence type="ECO:0000256" key="5">
    <source>
        <dbReference type="HAMAP-Rule" id="MF_00149"/>
    </source>
</evidence>
<organism evidence="9 10">
    <name type="scientific">Fundidesulfovibrio magnetotacticus</name>
    <dbReference type="NCBI Taxonomy" id="2730080"/>
    <lineage>
        <taxon>Bacteria</taxon>
        <taxon>Pseudomonadati</taxon>
        <taxon>Thermodesulfobacteriota</taxon>
        <taxon>Desulfovibrionia</taxon>
        <taxon>Desulfovibrionales</taxon>
        <taxon>Desulfovibrionaceae</taxon>
        <taxon>Fundidesulfovibrio</taxon>
    </lineage>
</organism>
<dbReference type="FunFam" id="3.30.565.10:FF:000003">
    <property type="entry name" value="DNA mismatch repair endonuclease MutL"/>
    <property type="match status" value="1"/>
</dbReference>
<sequence>MVSYRSIRVLPPHLQNQIAAGEVVERPSSVVKELVENSLDAGAARVHVALEGGGAGLILVQDDGRGMDAGELRLALTRHATSKLAALEDLDAIATYGFRGEALPSIASVSRLRVASKSQDSPDAVFLDVAFGEIVEEGPAALTQGTRIEVRELFGNVPARLKFLKSVATETRRCQEVLERVALARLDVGFKYSVDQRSALRFVAGQDLAARLAVVWPPALAQALLPVEGEMHGMRVTGFAALPHAGQARTDRMLFYVNSRPVQDRVLLRAAREAYKGRMLSREYPALALFLEAGPGEVDVNVHPAKTEVRFRDEGLAFTLVRQAVARALDLGAPSARMTAVLDHNAPSIAPEAKHATYRDYLHEVAREAGRDVPEEEQEPPVRAGRDASPGPLEGSRSEAPWRPQGGPAAGSVERHREPPALSGQGMREPLGVRELGADYHAGRQTSPGGFSRPDARGGSARHAAPDGGRDYGPDYGPDYDRDGGRDHPSAGTGEAGRPSPEGRSGLSSWLPWGSRGQEASPAKPEAGASSQAHGKAARQPGRTAKGVEYLGQVADTYLVLRLGRKGLTLLDQHAAHERVLFSQLRAAQSRGESRPLAVGFEMSLHPSETRRLESLWKDLTALGFQMRADRPGVVGVRGVPPLLSAGQAKEFLRDVLSGKARTMDDLWAVMSCKAAVKAGDALAEHEALALVEAWSAAKDRDHCPHGRPVAVHWDAKDLEKLFKRGK</sequence>
<dbReference type="Proteomes" id="UP000494245">
    <property type="component" value="Unassembled WGS sequence"/>
</dbReference>
<dbReference type="PANTHER" id="PTHR10073">
    <property type="entry name" value="DNA MISMATCH REPAIR PROTEIN MLH, PMS, MUTL"/>
    <property type="match status" value="1"/>
</dbReference>
<protein>
    <recommendedName>
        <fullName evidence="2 5">DNA mismatch repair protein MutL</fullName>
    </recommendedName>
</protein>
<dbReference type="RefSeq" id="WP_173082331.1">
    <property type="nucleotide sequence ID" value="NZ_BLTE01000004.1"/>
</dbReference>
<dbReference type="Gene3D" id="3.30.230.10">
    <property type="match status" value="1"/>
</dbReference>
<dbReference type="InterPro" id="IPR042120">
    <property type="entry name" value="MutL_C_dimsub"/>
</dbReference>
<dbReference type="GO" id="GO:0006298">
    <property type="term" value="P:mismatch repair"/>
    <property type="evidence" value="ECO:0007669"/>
    <property type="project" value="UniProtKB-UniRule"/>
</dbReference>
<dbReference type="GO" id="GO:0005524">
    <property type="term" value="F:ATP binding"/>
    <property type="evidence" value="ECO:0007669"/>
    <property type="project" value="InterPro"/>
</dbReference>
<feature type="domain" description="MutL C-terminal dimerisation" evidence="7">
    <location>
        <begin position="550"/>
        <end position="683"/>
    </location>
</feature>
<evidence type="ECO:0000313" key="9">
    <source>
        <dbReference type="EMBL" id="GFK93370.1"/>
    </source>
</evidence>
<dbReference type="InterPro" id="IPR002099">
    <property type="entry name" value="MutL/Mlh/PMS"/>
</dbReference>
<gene>
    <name evidence="5 9" type="primary">mutL</name>
    <name evidence="9" type="ORF">NNJEOMEG_01202</name>
</gene>
<dbReference type="GO" id="GO:0140664">
    <property type="term" value="F:ATP-dependent DNA damage sensor activity"/>
    <property type="evidence" value="ECO:0007669"/>
    <property type="project" value="InterPro"/>
</dbReference>
<comment type="similarity">
    <text evidence="1 5">Belongs to the DNA mismatch repair MutL/HexB family.</text>
</comment>
<dbReference type="PROSITE" id="PS00058">
    <property type="entry name" value="DNA_MISMATCH_REPAIR_1"/>
    <property type="match status" value="1"/>
</dbReference>